<name>A0AA35R183_GEOBA</name>
<sequence length="209" mass="23028">MELTAEKFAQGMTTTQYIDYIKVNKEPFIQIHDNTEIPAAVLEYFDGLDQPVNLTVFTSDWCGDAMSTTPAILRLADASENIRLSVFSRDDELDLTNSFLPEHRAGTVPVFVVMDSNMSEIARFIETARTLVPAIDAMDDMVAQAAAAVSDEAEGRQVARGRRTAYRVNKAGEWGAVILSEFQQLVADGMARPPAERPAEGGTQWPPQD</sequence>
<organism evidence="2 3">
    <name type="scientific">Geodia barretti</name>
    <name type="common">Barrett's horny sponge</name>
    <dbReference type="NCBI Taxonomy" id="519541"/>
    <lineage>
        <taxon>Eukaryota</taxon>
        <taxon>Metazoa</taxon>
        <taxon>Porifera</taxon>
        <taxon>Demospongiae</taxon>
        <taxon>Heteroscleromorpha</taxon>
        <taxon>Tetractinellida</taxon>
        <taxon>Astrophorina</taxon>
        <taxon>Geodiidae</taxon>
        <taxon>Geodia</taxon>
    </lineage>
</organism>
<dbReference type="SUPFAM" id="SSF52833">
    <property type="entry name" value="Thioredoxin-like"/>
    <property type="match status" value="1"/>
</dbReference>
<evidence type="ECO:0000256" key="1">
    <source>
        <dbReference type="SAM" id="MobiDB-lite"/>
    </source>
</evidence>
<dbReference type="EMBL" id="CASHTH010000397">
    <property type="protein sequence ID" value="CAI8000320.1"/>
    <property type="molecule type" value="Genomic_DNA"/>
</dbReference>
<dbReference type="InterPro" id="IPR036249">
    <property type="entry name" value="Thioredoxin-like_sf"/>
</dbReference>
<evidence type="ECO:0000313" key="2">
    <source>
        <dbReference type="EMBL" id="CAI8000320.1"/>
    </source>
</evidence>
<dbReference type="Gene3D" id="3.40.30.10">
    <property type="entry name" value="Glutaredoxin"/>
    <property type="match status" value="1"/>
</dbReference>
<protein>
    <recommendedName>
        <fullName evidence="4">Thioredoxin-like protein</fullName>
    </recommendedName>
</protein>
<proteinExistence type="predicted"/>
<dbReference type="Proteomes" id="UP001174909">
    <property type="component" value="Unassembled WGS sequence"/>
</dbReference>
<dbReference type="Pfam" id="PF14595">
    <property type="entry name" value="Thioredoxin_9"/>
    <property type="match status" value="1"/>
</dbReference>
<dbReference type="AlphaFoldDB" id="A0AA35R183"/>
<evidence type="ECO:0008006" key="4">
    <source>
        <dbReference type="Google" id="ProtNLM"/>
    </source>
</evidence>
<feature type="region of interest" description="Disordered" evidence="1">
    <location>
        <begin position="189"/>
        <end position="209"/>
    </location>
</feature>
<gene>
    <name evidence="2" type="ORF">GBAR_LOCUS2898</name>
</gene>
<evidence type="ECO:0000313" key="3">
    <source>
        <dbReference type="Proteomes" id="UP001174909"/>
    </source>
</evidence>
<keyword evidence="3" id="KW-1185">Reference proteome</keyword>
<comment type="caution">
    <text evidence="2">The sequence shown here is derived from an EMBL/GenBank/DDBJ whole genome shotgun (WGS) entry which is preliminary data.</text>
</comment>
<accession>A0AA35R183</accession>
<reference evidence="2" key="1">
    <citation type="submission" date="2023-03" db="EMBL/GenBank/DDBJ databases">
        <authorList>
            <person name="Steffen K."/>
            <person name="Cardenas P."/>
        </authorList>
    </citation>
    <scope>NUCLEOTIDE SEQUENCE</scope>
</reference>